<accession>A0A1H3UYH6</accession>
<evidence type="ECO:0008006" key="4">
    <source>
        <dbReference type="Google" id="ProtNLM"/>
    </source>
</evidence>
<dbReference type="EMBL" id="FNQB01000007">
    <property type="protein sequence ID" value="SDZ67483.1"/>
    <property type="molecule type" value="Genomic_DNA"/>
</dbReference>
<organism evidence="2 3">
    <name type="scientific">Asanoa ishikariensis</name>
    <dbReference type="NCBI Taxonomy" id="137265"/>
    <lineage>
        <taxon>Bacteria</taxon>
        <taxon>Bacillati</taxon>
        <taxon>Actinomycetota</taxon>
        <taxon>Actinomycetes</taxon>
        <taxon>Micromonosporales</taxon>
        <taxon>Micromonosporaceae</taxon>
        <taxon>Asanoa</taxon>
    </lineage>
</organism>
<feature type="chain" id="PRO_5011759600" description="Peptidase inhibitor family I36" evidence="1">
    <location>
        <begin position="30"/>
        <end position="175"/>
    </location>
</feature>
<gene>
    <name evidence="2" type="ORF">SAMN05421684_8458</name>
</gene>
<sequence>MSRRIFSMGTICVLMASLAAVVAATPALADPGNGTRFKAPPAPSAAAVARMAAVPARTPQITPRLTPVIFPPDGYYNCAVDNLCVVVWDPNYLYVYGNGSARIGAWRQFNLFNCYEYTLIDWYSLGFYHNNQRPSGPNGIRSYFRNQYHNNLTTITPDNIGHGYMWDPIWYIRNC</sequence>
<evidence type="ECO:0000313" key="2">
    <source>
        <dbReference type="EMBL" id="SDZ67483.1"/>
    </source>
</evidence>
<dbReference type="AlphaFoldDB" id="A0A1H3UYH6"/>
<evidence type="ECO:0000313" key="3">
    <source>
        <dbReference type="Proteomes" id="UP000199632"/>
    </source>
</evidence>
<keyword evidence="1" id="KW-0732">Signal</keyword>
<feature type="signal peptide" evidence="1">
    <location>
        <begin position="1"/>
        <end position="29"/>
    </location>
</feature>
<dbReference type="STRING" id="137265.SAMN05421684_8458"/>
<dbReference type="Proteomes" id="UP000199632">
    <property type="component" value="Unassembled WGS sequence"/>
</dbReference>
<keyword evidence="3" id="KW-1185">Reference proteome</keyword>
<protein>
    <recommendedName>
        <fullName evidence="4">Peptidase inhibitor family I36</fullName>
    </recommendedName>
</protein>
<proteinExistence type="predicted"/>
<reference evidence="3" key="1">
    <citation type="submission" date="2016-10" db="EMBL/GenBank/DDBJ databases">
        <authorList>
            <person name="Varghese N."/>
            <person name="Submissions S."/>
        </authorList>
    </citation>
    <scope>NUCLEOTIDE SEQUENCE [LARGE SCALE GENOMIC DNA]</scope>
    <source>
        <strain evidence="3">DSM 44718</strain>
    </source>
</reference>
<evidence type="ECO:0000256" key="1">
    <source>
        <dbReference type="SAM" id="SignalP"/>
    </source>
</evidence>
<name>A0A1H3UYH6_9ACTN</name>